<dbReference type="Pfam" id="PF00877">
    <property type="entry name" value="NLPC_P60"/>
    <property type="match status" value="1"/>
</dbReference>
<dbReference type="PATRIC" id="fig|1291734.4.peg.1436"/>
<dbReference type="STRING" id="1291734.FD02_GL001396"/>
<keyword evidence="2" id="KW-0645">Protease</keyword>
<gene>
    <name evidence="8" type="ORF">FD02_GL001396</name>
</gene>
<dbReference type="InterPro" id="IPR051202">
    <property type="entry name" value="Peptidase_C40"/>
</dbReference>
<evidence type="ECO:0000256" key="5">
    <source>
        <dbReference type="SAM" id="MobiDB-lite"/>
    </source>
</evidence>
<dbReference type="AlphaFoldDB" id="A0A0R1JZA1"/>
<feature type="signal peptide" evidence="6">
    <location>
        <begin position="1"/>
        <end position="34"/>
    </location>
</feature>
<dbReference type="PROSITE" id="PS51935">
    <property type="entry name" value="NLPC_P60"/>
    <property type="match status" value="1"/>
</dbReference>
<comment type="caution">
    <text evidence="8">The sequence shown here is derived from an EMBL/GenBank/DDBJ whole genome shotgun (WGS) entry which is preliminary data.</text>
</comment>
<keyword evidence="9" id="KW-1185">Reference proteome</keyword>
<dbReference type="InterPro" id="IPR038765">
    <property type="entry name" value="Papain-like_cys_pep_sf"/>
</dbReference>
<dbReference type="EMBL" id="AZDJ01000002">
    <property type="protein sequence ID" value="KRK74073.1"/>
    <property type="molecule type" value="Genomic_DNA"/>
</dbReference>
<feature type="region of interest" description="Disordered" evidence="5">
    <location>
        <begin position="302"/>
        <end position="335"/>
    </location>
</feature>
<evidence type="ECO:0000256" key="6">
    <source>
        <dbReference type="SAM" id="SignalP"/>
    </source>
</evidence>
<dbReference type="Pfam" id="PF03217">
    <property type="entry name" value="SlpA"/>
    <property type="match status" value="1"/>
</dbReference>
<dbReference type="RefSeq" id="WP_054723265.1">
    <property type="nucleotide sequence ID" value="NZ_AZDJ01000002.1"/>
</dbReference>
<dbReference type="GO" id="GO:0006508">
    <property type="term" value="P:proteolysis"/>
    <property type="evidence" value="ECO:0007669"/>
    <property type="project" value="UniProtKB-KW"/>
</dbReference>
<reference evidence="8 9" key="1">
    <citation type="journal article" date="2015" name="Genome Announc.">
        <title>Expanding the biotechnology potential of lactobacilli through comparative genomics of 213 strains and associated genera.</title>
        <authorList>
            <person name="Sun Z."/>
            <person name="Harris H.M."/>
            <person name="McCann A."/>
            <person name="Guo C."/>
            <person name="Argimon S."/>
            <person name="Zhang W."/>
            <person name="Yang X."/>
            <person name="Jeffery I.B."/>
            <person name="Cooney J.C."/>
            <person name="Kagawa T.F."/>
            <person name="Liu W."/>
            <person name="Song Y."/>
            <person name="Salvetti E."/>
            <person name="Wrobel A."/>
            <person name="Rasinkangas P."/>
            <person name="Parkhill J."/>
            <person name="Rea M.C."/>
            <person name="O'Sullivan O."/>
            <person name="Ritari J."/>
            <person name="Douillard F.P."/>
            <person name="Paul Ross R."/>
            <person name="Yang R."/>
            <person name="Briner A.E."/>
            <person name="Felis G.E."/>
            <person name="de Vos W.M."/>
            <person name="Barrangou R."/>
            <person name="Klaenhammer T.R."/>
            <person name="Caufield P.W."/>
            <person name="Cui Y."/>
            <person name="Zhang H."/>
            <person name="O'Toole P.W."/>
        </authorList>
    </citation>
    <scope>NUCLEOTIDE SEQUENCE [LARGE SCALE GENOMIC DNA]</scope>
    <source>
        <strain evidence="8 9">JCM 17158</strain>
    </source>
</reference>
<evidence type="ECO:0000256" key="3">
    <source>
        <dbReference type="ARBA" id="ARBA00022801"/>
    </source>
</evidence>
<keyword evidence="6" id="KW-0732">Signal</keyword>
<keyword evidence="3" id="KW-0378">Hydrolase</keyword>
<name>A0A0R1JZA1_9LACO</name>
<organism evidence="8 9">
    <name type="scientific">Lacticaseibacillus nasuensis JCM 17158</name>
    <dbReference type="NCBI Taxonomy" id="1291734"/>
    <lineage>
        <taxon>Bacteria</taxon>
        <taxon>Bacillati</taxon>
        <taxon>Bacillota</taxon>
        <taxon>Bacilli</taxon>
        <taxon>Lactobacillales</taxon>
        <taxon>Lactobacillaceae</taxon>
        <taxon>Lacticaseibacillus</taxon>
    </lineage>
</organism>
<sequence length="582" mass="60509">MEKNPIKTTLTLTAGLAGAAGLAAIATTPNATHAATTTGTVTYKDGATTVWGSPEFDTQSVKRYVVYNQSVNILDQKTVDGATWYKIGENEWIPALYLKSGDDTKTADEKTNDNIDLSLSYTKSAVTVWADPSYANPTGDYLTTDDTNITAVSKETVNGEVWYKLSNGGYVPARYAGTASEVAAAQAAAAQTSTTTTTQAAQATTAQQSTAASQSTDSTTTTSAAKTDTTATTTKLKVNYPAGPVTVWQDTSYAQATGTYLDNGSIVSAVASTTVNGEAWYQLSNGGYVPARFVTTNLNTPTTTKKAATTTAASTTTTQQAPASTQSTTPAKPATPAVQTTTMKVVYAGGVVTVWNSASTASGAASYLSNGQKVTVTGSKVAGADGLSYYKLSDGGYVPAQYVTTNLNQSVATKAATPAKATTTTRKASTYVAPKRTTTTTRRTTTVAKTPTYNTSSSASRSAKVQAVISMARAQIGTPYVWGGKTTSGFDCSGLMYYVFLHAAGKNIGGWTVPQESSGYRVSVSNLQAGDLVFWGSAGSTYHVGLYIGGGQYIHAPQPGQTVTTASISSYFQPSFGVHVNM</sequence>
<evidence type="ECO:0000256" key="2">
    <source>
        <dbReference type="ARBA" id="ARBA00022670"/>
    </source>
</evidence>
<evidence type="ECO:0000313" key="9">
    <source>
        <dbReference type="Proteomes" id="UP000051804"/>
    </source>
</evidence>
<evidence type="ECO:0000256" key="4">
    <source>
        <dbReference type="ARBA" id="ARBA00022807"/>
    </source>
</evidence>
<evidence type="ECO:0000256" key="1">
    <source>
        <dbReference type="ARBA" id="ARBA00007074"/>
    </source>
</evidence>
<dbReference type="Proteomes" id="UP000051804">
    <property type="component" value="Unassembled WGS sequence"/>
</dbReference>
<feature type="chain" id="PRO_5006406339" evidence="6">
    <location>
        <begin position="35"/>
        <end position="582"/>
    </location>
</feature>
<comment type="similarity">
    <text evidence="1">Belongs to the peptidase C40 family.</text>
</comment>
<dbReference type="InterPro" id="IPR024968">
    <property type="entry name" value="SlpA_C_lactobacillus"/>
</dbReference>
<dbReference type="GO" id="GO:0008234">
    <property type="term" value="F:cysteine-type peptidase activity"/>
    <property type="evidence" value="ECO:0007669"/>
    <property type="project" value="UniProtKB-KW"/>
</dbReference>
<feature type="domain" description="NlpC/P60" evidence="7">
    <location>
        <begin position="462"/>
        <end position="582"/>
    </location>
</feature>
<accession>A0A0R1JZA1</accession>
<dbReference type="SUPFAM" id="SSF54001">
    <property type="entry name" value="Cysteine proteinases"/>
    <property type="match status" value="1"/>
</dbReference>
<feature type="region of interest" description="Disordered" evidence="5">
    <location>
        <begin position="205"/>
        <end position="228"/>
    </location>
</feature>
<dbReference type="Gene3D" id="3.90.1720.10">
    <property type="entry name" value="endopeptidase domain like (from Nostoc punctiforme)"/>
    <property type="match status" value="1"/>
</dbReference>
<proteinExistence type="inferred from homology"/>
<evidence type="ECO:0000259" key="7">
    <source>
        <dbReference type="PROSITE" id="PS51935"/>
    </source>
</evidence>
<dbReference type="PANTHER" id="PTHR47053">
    <property type="entry name" value="MUREIN DD-ENDOPEPTIDASE MEPH-RELATED"/>
    <property type="match status" value="1"/>
</dbReference>
<dbReference type="InterPro" id="IPR000064">
    <property type="entry name" value="NLP_P60_dom"/>
</dbReference>
<protein>
    <submittedName>
        <fullName evidence="8">NlpC P60 family protein</fullName>
    </submittedName>
</protein>
<dbReference type="OrthoDB" id="1654978at2"/>
<dbReference type="PANTHER" id="PTHR47053:SF1">
    <property type="entry name" value="MUREIN DD-ENDOPEPTIDASE MEPH-RELATED"/>
    <property type="match status" value="1"/>
</dbReference>
<evidence type="ECO:0000313" key="8">
    <source>
        <dbReference type="EMBL" id="KRK74073.1"/>
    </source>
</evidence>
<keyword evidence="4" id="KW-0788">Thiol protease</keyword>